<dbReference type="AlphaFoldDB" id="A0A9I9E499"/>
<reference evidence="2" key="1">
    <citation type="submission" date="2023-03" db="UniProtKB">
        <authorList>
            <consortium name="EnsemblPlants"/>
        </authorList>
    </citation>
    <scope>IDENTIFICATION</scope>
</reference>
<protein>
    <submittedName>
        <fullName evidence="2">Uncharacterized protein</fullName>
    </submittedName>
</protein>
<accession>A0A9I9E499</accession>
<sequence>MTMVPDRSYQGVDLTAKVRSSPDRSWIADGSITSPNDDSARSLLLGGGSDGKSLIVP</sequence>
<feature type="region of interest" description="Disordered" evidence="1">
    <location>
        <begin position="1"/>
        <end position="57"/>
    </location>
</feature>
<proteinExistence type="predicted"/>
<name>A0A9I9E499_CUCME</name>
<dbReference type="Gramene" id="MELO3C028470.2.1">
    <property type="protein sequence ID" value="MELO3C028470.2.1"/>
    <property type="gene ID" value="MELO3C028470.2"/>
</dbReference>
<evidence type="ECO:0000313" key="2">
    <source>
        <dbReference type="EnsemblPlants" id="MELO3C028470.2.1"/>
    </source>
</evidence>
<dbReference type="EnsemblPlants" id="MELO3C028470.2.1">
    <property type="protein sequence ID" value="MELO3C028470.2.1"/>
    <property type="gene ID" value="MELO3C028470.2"/>
</dbReference>
<organism evidence="2">
    <name type="scientific">Cucumis melo</name>
    <name type="common">Muskmelon</name>
    <dbReference type="NCBI Taxonomy" id="3656"/>
    <lineage>
        <taxon>Eukaryota</taxon>
        <taxon>Viridiplantae</taxon>
        <taxon>Streptophyta</taxon>
        <taxon>Embryophyta</taxon>
        <taxon>Tracheophyta</taxon>
        <taxon>Spermatophyta</taxon>
        <taxon>Magnoliopsida</taxon>
        <taxon>eudicotyledons</taxon>
        <taxon>Gunneridae</taxon>
        <taxon>Pentapetalae</taxon>
        <taxon>rosids</taxon>
        <taxon>fabids</taxon>
        <taxon>Cucurbitales</taxon>
        <taxon>Cucurbitaceae</taxon>
        <taxon>Benincaseae</taxon>
        <taxon>Cucumis</taxon>
    </lineage>
</organism>
<evidence type="ECO:0000256" key="1">
    <source>
        <dbReference type="SAM" id="MobiDB-lite"/>
    </source>
</evidence>